<dbReference type="AlphaFoldDB" id="A0A9Q1K4S3"/>
<gene>
    <name evidence="2" type="ORF">Cgig2_021435</name>
</gene>
<evidence type="ECO:0000313" key="2">
    <source>
        <dbReference type="EMBL" id="KAJ8436398.1"/>
    </source>
</evidence>
<dbReference type="EMBL" id="JAKOGI010000345">
    <property type="protein sequence ID" value="KAJ8436398.1"/>
    <property type="molecule type" value="Genomic_DNA"/>
</dbReference>
<dbReference type="OrthoDB" id="913267at2759"/>
<proteinExistence type="predicted"/>
<organism evidence="2 3">
    <name type="scientific">Carnegiea gigantea</name>
    <dbReference type="NCBI Taxonomy" id="171969"/>
    <lineage>
        <taxon>Eukaryota</taxon>
        <taxon>Viridiplantae</taxon>
        <taxon>Streptophyta</taxon>
        <taxon>Embryophyta</taxon>
        <taxon>Tracheophyta</taxon>
        <taxon>Spermatophyta</taxon>
        <taxon>Magnoliopsida</taxon>
        <taxon>eudicotyledons</taxon>
        <taxon>Gunneridae</taxon>
        <taxon>Pentapetalae</taxon>
        <taxon>Caryophyllales</taxon>
        <taxon>Cactineae</taxon>
        <taxon>Cactaceae</taxon>
        <taxon>Cactoideae</taxon>
        <taxon>Echinocereeae</taxon>
        <taxon>Carnegiea</taxon>
    </lineage>
</organism>
<sequence>MQGLFKMVTFVDKITSGRRYLHIQPCKNDVDGEETKLPVRNPIKSLCKPDCVRGPPSLPWWSKENLKTGEMFLLSTHVKMKENLPSYQLLRHDIEFERRSWAKLPLHGEFSYKPLYWEWLEDILVRCKDKLITLHLFDALYASLFLYNWCSNLIRAMCEYWCPEMNTLHTSKDEVSLSIFDIYSFLGLPISGRLYDEVVPTQRELASKLPLSCTYLFIAYHKLMQGRKGKLTMEQWISFWFRGRNKYHGSKKPDQDSQIPQPGILSPFTDARTFSIASLMASGVGYCLPTAVLASIYKGLNELSRSSHPDRGGGHFPTHFLYAWLAKNFDAYELVGEASSSLGMVEFSGLGRAKLFQPEEARELIGSGRGFRWHLSIINRLRETLVDDGKLSRANFAYFDAPADLDFDNLPDPEVMLCYHHMLMHYGTGSQVLLPGRCNVLERSSTRAFREWWPEMFISPPCSPHASGSKRKYSDLSDTNILKDEGKLKPKLKIGRSGKPVEPFVPVMEDGSSRVKIPGIDIGTLATPIPAIPIQSIAPLPQNELPIGVCEPSTRKVTELPPKGAENIMDILNAEPNPVECMGESVDVNFKEGLAHVPLLLGSQCFPSVGRIPSFGKNLFDSKSRLDIWRGVCPPDDDEVESIRRVNAHSPVPRPQRPLKVPQGEISVFDADAFIKEVNKNATRVLGKSILDKVCCTPVDRLPSLRGDFDSLYATILQRGVDVTPLESKVEGLIRQACNFKDLQQSYSGRISAEEHNNYRMQVQGKLDEASRRLNTKGTHYEAKAAELKHKELSSQVAASEHLLQEAEREVIDLQGQIEVLNATEVMDAATKASLEKAVAYIKESFEDLKNFQWDP</sequence>
<dbReference type="Proteomes" id="UP001153076">
    <property type="component" value="Unassembled WGS sequence"/>
</dbReference>
<evidence type="ECO:0000313" key="3">
    <source>
        <dbReference type="Proteomes" id="UP001153076"/>
    </source>
</evidence>
<keyword evidence="3" id="KW-1185">Reference proteome</keyword>
<dbReference type="PANTHER" id="PTHR36607">
    <property type="entry name" value="1,2-DIHYDROXY-3-KETO-5-METHYLTHIOPENTENE DIOXYGENASE 4"/>
    <property type="match status" value="1"/>
</dbReference>
<name>A0A9Q1K4S3_9CARY</name>
<keyword evidence="1" id="KW-0175">Coiled coil</keyword>
<evidence type="ECO:0000256" key="1">
    <source>
        <dbReference type="SAM" id="Coils"/>
    </source>
</evidence>
<protein>
    <recommendedName>
        <fullName evidence="4">Aminotransferase-like plant mobile domain-containing protein</fullName>
    </recommendedName>
</protein>
<feature type="coiled-coil region" evidence="1">
    <location>
        <begin position="790"/>
        <end position="824"/>
    </location>
</feature>
<dbReference type="PANTHER" id="PTHR36607:SF20">
    <property type="entry name" value="AMINOTRANSFERASE-LIKE PLANT MOBILE DOMAIN-CONTAINING PROTEIN"/>
    <property type="match status" value="1"/>
</dbReference>
<reference evidence="2" key="1">
    <citation type="submission" date="2022-04" db="EMBL/GenBank/DDBJ databases">
        <title>Carnegiea gigantea Genome sequencing and assembly v2.</title>
        <authorList>
            <person name="Copetti D."/>
            <person name="Sanderson M.J."/>
            <person name="Burquez A."/>
            <person name="Wojciechowski M.F."/>
        </authorList>
    </citation>
    <scope>NUCLEOTIDE SEQUENCE</scope>
    <source>
        <strain evidence="2">SGP5-SGP5p</strain>
        <tissue evidence="2">Aerial part</tissue>
    </source>
</reference>
<comment type="caution">
    <text evidence="2">The sequence shown here is derived from an EMBL/GenBank/DDBJ whole genome shotgun (WGS) entry which is preliminary data.</text>
</comment>
<evidence type="ECO:0008006" key="4">
    <source>
        <dbReference type="Google" id="ProtNLM"/>
    </source>
</evidence>
<accession>A0A9Q1K4S3</accession>